<organism evidence="2 3">
    <name type="scientific">Pararhodospirillum photometricum DSM 122</name>
    <dbReference type="NCBI Taxonomy" id="1150469"/>
    <lineage>
        <taxon>Bacteria</taxon>
        <taxon>Pseudomonadati</taxon>
        <taxon>Pseudomonadota</taxon>
        <taxon>Alphaproteobacteria</taxon>
        <taxon>Rhodospirillales</taxon>
        <taxon>Rhodospirillaceae</taxon>
        <taxon>Pararhodospirillum</taxon>
    </lineage>
</organism>
<proteinExistence type="predicted"/>
<dbReference type="PATRIC" id="fig|1150469.3.peg.1879"/>
<keyword evidence="1" id="KW-1133">Transmembrane helix</keyword>
<dbReference type="AlphaFoldDB" id="H6SJX7"/>
<reference evidence="2 3" key="1">
    <citation type="submission" date="2012-02" db="EMBL/GenBank/DDBJ databases">
        <title>Shotgun genome sequence of Phaeospirillum photometricum DSM 122.</title>
        <authorList>
            <person name="Duquesne K."/>
            <person name="Sturgis J."/>
        </authorList>
    </citation>
    <scope>NUCLEOTIDE SEQUENCE [LARGE SCALE GENOMIC DNA]</scope>
    <source>
        <strain evidence="3">DSM122</strain>
    </source>
</reference>
<dbReference type="Proteomes" id="UP000033220">
    <property type="component" value="Chromosome DSM 122"/>
</dbReference>
<evidence type="ECO:0000313" key="3">
    <source>
        <dbReference type="Proteomes" id="UP000033220"/>
    </source>
</evidence>
<evidence type="ECO:0000256" key="1">
    <source>
        <dbReference type="SAM" id="Phobius"/>
    </source>
</evidence>
<evidence type="ECO:0000313" key="2">
    <source>
        <dbReference type="EMBL" id="CCG08292.1"/>
    </source>
</evidence>
<dbReference type="HOGENOM" id="CLU_3257082_0_0_5"/>
<name>H6SJX7_PARPM</name>
<keyword evidence="3" id="KW-1185">Reference proteome</keyword>
<dbReference type="KEGG" id="rpm:RSPPHO_01666"/>
<keyword evidence="1" id="KW-0472">Membrane</keyword>
<accession>H6SJX7</accession>
<sequence length="42" mass="4622">MLSLIHQAWTTSRPLRQTRRLPWPLAVLAVTLALGLATLPSA</sequence>
<protein>
    <submittedName>
        <fullName evidence="2">Uncharacterized protein</fullName>
    </submittedName>
</protein>
<gene>
    <name evidence="2" type="ORF">RSPPHO_01666</name>
</gene>
<dbReference type="EMBL" id="HE663493">
    <property type="protein sequence ID" value="CCG08292.1"/>
    <property type="molecule type" value="Genomic_DNA"/>
</dbReference>
<feature type="transmembrane region" description="Helical" evidence="1">
    <location>
        <begin position="21"/>
        <end position="39"/>
    </location>
</feature>
<dbReference type="STRING" id="1150469.RSPPHO_01666"/>
<keyword evidence="1" id="KW-0812">Transmembrane</keyword>
<dbReference type="RefSeq" id="WP_014414929.1">
    <property type="nucleotide sequence ID" value="NC_017059.1"/>
</dbReference>